<dbReference type="SUPFAM" id="SSF46689">
    <property type="entry name" value="Homeodomain-like"/>
    <property type="match status" value="2"/>
</dbReference>
<comment type="caution">
    <text evidence="4">The sequence shown here is derived from an EMBL/GenBank/DDBJ whole genome shotgun (WGS) entry which is preliminary data.</text>
</comment>
<name>A0A9X1MA31_9MICC</name>
<dbReference type="PANTHER" id="PTHR33795">
    <property type="entry name" value="INSERTION ELEMENT IS150 PROTEIN INSJ"/>
    <property type="match status" value="1"/>
</dbReference>
<dbReference type="Gene3D" id="1.10.10.10">
    <property type="entry name" value="Winged helix-like DNA-binding domain superfamily/Winged helix DNA-binding domain"/>
    <property type="match status" value="1"/>
</dbReference>
<comment type="similarity">
    <text evidence="1">Belongs to the IS150/IS1296 orfA family.</text>
</comment>
<evidence type="ECO:0000313" key="4">
    <source>
        <dbReference type="EMBL" id="MCC3274254.1"/>
    </source>
</evidence>
<dbReference type="InterPro" id="IPR052057">
    <property type="entry name" value="IS150/IS1296_orfA-like"/>
</dbReference>
<feature type="non-terminal residue" evidence="4">
    <location>
        <position position="1"/>
    </location>
</feature>
<protein>
    <submittedName>
        <fullName evidence="4">Helix-turn-helix domain-containing protein</fullName>
    </submittedName>
</protein>
<dbReference type="InterPro" id="IPR055247">
    <property type="entry name" value="InsJ-like_HTH"/>
</dbReference>
<dbReference type="EMBL" id="JAJFZT010000017">
    <property type="protein sequence ID" value="MCC3274254.1"/>
    <property type="molecule type" value="Genomic_DNA"/>
</dbReference>
<dbReference type="Proteomes" id="UP001155145">
    <property type="component" value="Unassembled WGS sequence"/>
</dbReference>
<proteinExistence type="inferred from homology"/>
<dbReference type="RefSeq" id="WP_227929738.1">
    <property type="nucleotide sequence ID" value="NZ_JAJFZT010000017.1"/>
</dbReference>
<dbReference type="InterPro" id="IPR009057">
    <property type="entry name" value="Homeodomain-like_sf"/>
</dbReference>
<dbReference type="Gene3D" id="1.10.10.60">
    <property type="entry name" value="Homeodomain-like"/>
    <property type="match status" value="1"/>
</dbReference>
<dbReference type="AlphaFoldDB" id="A0A9X1MA31"/>
<evidence type="ECO:0000313" key="5">
    <source>
        <dbReference type="Proteomes" id="UP001155145"/>
    </source>
</evidence>
<dbReference type="InterPro" id="IPR036388">
    <property type="entry name" value="WH-like_DNA-bd_sf"/>
</dbReference>
<accession>A0A9X1MA31</accession>
<evidence type="ECO:0000259" key="3">
    <source>
        <dbReference type="Pfam" id="PF13518"/>
    </source>
</evidence>
<organism evidence="4 5">
    <name type="scientific">Arthrobacter zhangbolii</name>
    <dbReference type="NCBI Taxonomy" id="2886936"/>
    <lineage>
        <taxon>Bacteria</taxon>
        <taxon>Bacillati</taxon>
        <taxon>Actinomycetota</taxon>
        <taxon>Actinomycetes</taxon>
        <taxon>Micrococcales</taxon>
        <taxon>Micrococcaceae</taxon>
        <taxon>Arthrobacter</taxon>
    </lineage>
</organism>
<sequence>SWTEKSVLTFGEQFLQKSSSLSEEQRKAAVALFETGWGPNSVATRLGVRVKAIRRLYDRWRVRGGSTLVAKPTKRLFSFEFKLDAVRRFQAGESKVALAKELQLSSPQLIEKWARQYRAEGEDGLRAKPKGRPKTNPEASTQPESEIQRLRRENERLRAEVAFLGKVQALRDEERP</sequence>
<reference evidence="4" key="1">
    <citation type="submission" date="2021-10" db="EMBL/GenBank/DDBJ databases">
        <title>Novel species in genus Arthrobacter.</title>
        <authorList>
            <person name="Liu Y."/>
        </authorList>
    </citation>
    <scope>NUCLEOTIDE SEQUENCE</scope>
    <source>
        <strain evidence="4">Zg-Y462</strain>
    </source>
</reference>
<feature type="region of interest" description="Disordered" evidence="2">
    <location>
        <begin position="121"/>
        <end position="148"/>
    </location>
</feature>
<dbReference type="Pfam" id="PF13518">
    <property type="entry name" value="HTH_28"/>
    <property type="match status" value="1"/>
</dbReference>
<dbReference type="PANTHER" id="PTHR33795:SF1">
    <property type="entry name" value="INSERTION ELEMENT IS150 PROTEIN INSJ"/>
    <property type="match status" value="1"/>
</dbReference>
<feature type="domain" description="Insertion element IS150 protein InsJ-like helix-turn-helix" evidence="3">
    <location>
        <begin position="81"/>
        <end position="134"/>
    </location>
</feature>
<gene>
    <name evidence="4" type="ORF">LJ755_16175</name>
</gene>
<evidence type="ECO:0000256" key="1">
    <source>
        <dbReference type="ARBA" id="ARBA00038232"/>
    </source>
</evidence>
<evidence type="ECO:0000256" key="2">
    <source>
        <dbReference type="SAM" id="MobiDB-lite"/>
    </source>
</evidence>